<proteinExistence type="inferred from homology"/>
<evidence type="ECO:0000256" key="4">
    <source>
        <dbReference type="SAM" id="MobiDB-lite"/>
    </source>
</evidence>
<dbReference type="OrthoDB" id="9775851at2"/>
<comment type="similarity">
    <text evidence="1 3">Belongs to the type-B carboxylesterase/lipase family.</text>
</comment>
<dbReference type="SUPFAM" id="SSF53474">
    <property type="entry name" value="alpha/beta-Hydrolases"/>
    <property type="match status" value="1"/>
</dbReference>
<evidence type="ECO:0000256" key="2">
    <source>
        <dbReference type="ARBA" id="ARBA00022801"/>
    </source>
</evidence>
<accession>B0T3P9</accession>
<feature type="region of interest" description="Disordered" evidence="4">
    <location>
        <begin position="47"/>
        <end position="68"/>
    </location>
</feature>
<dbReference type="InterPro" id="IPR019826">
    <property type="entry name" value="Carboxylesterase_B_AS"/>
</dbReference>
<dbReference type="EC" id="3.1.1.-" evidence="3"/>
<dbReference type="HOGENOM" id="CLU_006586_16_0_5"/>
<evidence type="ECO:0000256" key="1">
    <source>
        <dbReference type="ARBA" id="ARBA00005964"/>
    </source>
</evidence>
<dbReference type="Pfam" id="PF00135">
    <property type="entry name" value="COesterase"/>
    <property type="match status" value="1"/>
</dbReference>
<dbReference type="STRING" id="366602.Caul_3236"/>
<dbReference type="eggNOG" id="COG2272">
    <property type="taxonomic scope" value="Bacteria"/>
</dbReference>
<name>B0T3P9_CAUSK</name>
<dbReference type="PANTHER" id="PTHR11559">
    <property type="entry name" value="CARBOXYLESTERASE"/>
    <property type="match status" value="1"/>
</dbReference>
<feature type="domain" description="Carboxylesterase type B" evidence="5">
    <location>
        <begin position="8"/>
        <end position="482"/>
    </location>
</feature>
<gene>
    <name evidence="6" type="ordered locus">Caul_3236</name>
</gene>
<dbReference type="EMBL" id="CP000927">
    <property type="protein sequence ID" value="ABZ72363.1"/>
    <property type="molecule type" value="Genomic_DNA"/>
</dbReference>
<dbReference type="Gene3D" id="3.40.50.1820">
    <property type="entry name" value="alpha/beta hydrolase"/>
    <property type="match status" value="1"/>
</dbReference>
<dbReference type="ESTHER" id="causk-b0t3p9">
    <property type="family name" value="Carb_B_Bacteria"/>
</dbReference>
<dbReference type="InterPro" id="IPR029058">
    <property type="entry name" value="AB_hydrolase_fold"/>
</dbReference>
<dbReference type="GO" id="GO:0016787">
    <property type="term" value="F:hydrolase activity"/>
    <property type="evidence" value="ECO:0007669"/>
    <property type="project" value="UniProtKB-KW"/>
</dbReference>
<dbReference type="InterPro" id="IPR050309">
    <property type="entry name" value="Type-B_Carboxylest/Lipase"/>
</dbReference>
<dbReference type="InterPro" id="IPR002018">
    <property type="entry name" value="CarbesteraseB"/>
</dbReference>
<organism evidence="6">
    <name type="scientific">Caulobacter sp. (strain K31)</name>
    <dbReference type="NCBI Taxonomy" id="366602"/>
    <lineage>
        <taxon>Bacteria</taxon>
        <taxon>Pseudomonadati</taxon>
        <taxon>Pseudomonadota</taxon>
        <taxon>Alphaproteobacteria</taxon>
        <taxon>Caulobacterales</taxon>
        <taxon>Caulobacteraceae</taxon>
        <taxon>Caulobacter</taxon>
    </lineage>
</organism>
<dbReference type="AlphaFoldDB" id="B0T3P9"/>
<evidence type="ECO:0000256" key="3">
    <source>
        <dbReference type="RuleBase" id="RU361235"/>
    </source>
</evidence>
<protein>
    <recommendedName>
        <fullName evidence="3">Carboxylic ester hydrolase</fullName>
        <ecNumber evidence="3">3.1.1.-</ecNumber>
    </recommendedName>
</protein>
<evidence type="ECO:0000313" key="6">
    <source>
        <dbReference type="EMBL" id="ABZ72363.1"/>
    </source>
</evidence>
<reference evidence="6" key="1">
    <citation type="submission" date="2008-01" db="EMBL/GenBank/DDBJ databases">
        <title>Complete sequence of chromosome of Caulobacter sp. K31.</title>
        <authorList>
            <consortium name="US DOE Joint Genome Institute"/>
            <person name="Copeland A."/>
            <person name="Lucas S."/>
            <person name="Lapidus A."/>
            <person name="Barry K."/>
            <person name="Glavina del Rio T."/>
            <person name="Dalin E."/>
            <person name="Tice H."/>
            <person name="Pitluck S."/>
            <person name="Bruce D."/>
            <person name="Goodwin L."/>
            <person name="Thompson L.S."/>
            <person name="Brettin T."/>
            <person name="Detter J.C."/>
            <person name="Han C."/>
            <person name="Schmutz J."/>
            <person name="Larimer F."/>
            <person name="Land M."/>
            <person name="Hauser L."/>
            <person name="Kyrpides N."/>
            <person name="Kim E."/>
            <person name="Stephens C."/>
            <person name="Richardson P."/>
        </authorList>
    </citation>
    <scope>NUCLEOTIDE SEQUENCE [LARGE SCALE GENOMIC DNA]</scope>
    <source>
        <strain evidence="6">K31</strain>
    </source>
</reference>
<dbReference type="PROSITE" id="PS00122">
    <property type="entry name" value="CARBOXYLESTERASE_B_1"/>
    <property type="match status" value="1"/>
</dbReference>
<dbReference type="KEGG" id="cak:Caul_3236"/>
<keyword evidence="2 3" id="KW-0378">Hydrolase</keyword>
<sequence>MADSVGAPRLRIAQGEIQGRRKGAVRAFLGLPYAAPPVGPLRFAAPQPPPSWTGVRPADGPTATAPQPDFSVPRLDMKAVAASGWVRGDDYLALNVWTPDEAKALPVMVYIHGGGGAVGSKDIAVFDGGGFARSGVVCVTINYRLGVQGYLPVPGAPTNLAMRDMLAALKWVKANIPSFGGDPDNVTVFGESGGAMNVSALVASPLAEGLFQRAIIQSGHGSSVYDIAAARRIVDKVAALLNVTPDVPGLGSVDAETLLKAQTKVAGLGGIDMRDEAGFDAGLGLGRFNVVHGDDVMPLPPLQALAAGAGRSVDLLIGATAEEANLWFIPSHLQWLLPASAAKWMLGKIMPRAAEALKAYGLGRPGQRGGAVLNRTLTDLAFRWPARQFAEAHQGRTHVFEFDWRSPACNGKLGACHGLDLPFVFDNLLVATGPRGAAGRNPPQEFATRVHRLWAGFATNGHLPWPDFNATTRNVFHLYAGQVVQEETMPIAPFMPA</sequence>
<evidence type="ECO:0000259" key="5">
    <source>
        <dbReference type="Pfam" id="PF00135"/>
    </source>
</evidence>